<evidence type="ECO:0000313" key="2">
    <source>
        <dbReference type="Proteomes" id="UP001164250"/>
    </source>
</evidence>
<sequence>MPRAIFLLQLGRRPFSPPPVQLLCRLRAACDLLQLQPSSANQPASSVCLHQFSSRSPQFAISFSFSLQV</sequence>
<organism evidence="1 2">
    <name type="scientific">Pistacia atlantica</name>
    <dbReference type="NCBI Taxonomy" id="434234"/>
    <lineage>
        <taxon>Eukaryota</taxon>
        <taxon>Viridiplantae</taxon>
        <taxon>Streptophyta</taxon>
        <taxon>Embryophyta</taxon>
        <taxon>Tracheophyta</taxon>
        <taxon>Spermatophyta</taxon>
        <taxon>Magnoliopsida</taxon>
        <taxon>eudicotyledons</taxon>
        <taxon>Gunneridae</taxon>
        <taxon>Pentapetalae</taxon>
        <taxon>rosids</taxon>
        <taxon>malvids</taxon>
        <taxon>Sapindales</taxon>
        <taxon>Anacardiaceae</taxon>
        <taxon>Pistacia</taxon>
    </lineage>
</organism>
<protein>
    <submittedName>
        <fullName evidence="1">Uncharacterized protein</fullName>
    </submittedName>
</protein>
<dbReference type="Proteomes" id="UP001164250">
    <property type="component" value="Chromosome 13"/>
</dbReference>
<evidence type="ECO:0000313" key="1">
    <source>
        <dbReference type="EMBL" id="KAJ0080237.1"/>
    </source>
</evidence>
<proteinExistence type="predicted"/>
<reference evidence="2" key="1">
    <citation type="journal article" date="2023" name="G3 (Bethesda)">
        <title>Genome assembly and association tests identify interacting loci associated with vigor, precocity, and sex in interspecific pistachio rootstocks.</title>
        <authorList>
            <person name="Palmer W."/>
            <person name="Jacygrad E."/>
            <person name="Sagayaradj S."/>
            <person name="Cavanaugh K."/>
            <person name="Han R."/>
            <person name="Bertier L."/>
            <person name="Beede B."/>
            <person name="Kafkas S."/>
            <person name="Golino D."/>
            <person name="Preece J."/>
            <person name="Michelmore R."/>
        </authorList>
    </citation>
    <scope>NUCLEOTIDE SEQUENCE [LARGE SCALE GENOMIC DNA]</scope>
</reference>
<dbReference type="EMBL" id="CM047909">
    <property type="protein sequence ID" value="KAJ0080237.1"/>
    <property type="molecule type" value="Genomic_DNA"/>
</dbReference>
<name>A0ACC0ZZQ0_9ROSI</name>
<gene>
    <name evidence="1" type="ORF">Patl1_23895</name>
</gene>
<accession>A0ACC0ZZQ0</accession>
<keyword evidence="2" id="KW-1185">Reference proteome</keyword>
<comment type="caution">
    <text evidence="1">The sequence shown here is derived from an EMBL/GenBank/DDBJ whole genome shotgun (WGS) entry which is preliminary data.</text>
</comment>